<feature type="compositionally biased region" description="Low complexity" evidence="8">
    <location>
        <begin position="904"/>
        <end position="913"/>
    </location>
</feature>
<dbReference type="PANTHER" id="PTHR12157:SF21">
    <property type="entry name" value="RAB3 INTERACTING MOLECULE, ISOFORM F"/>
    <property type="match status" value="1"/>
</dbReference>
<feature type="compositionally biased region" description="Basic and acidic residues" evidence="8">
    <location>
        <begin position="512"/>
        <end position="532"/>
    </location>
</feature>
<dbReference type="FunFam" id="2.60.40.150:FF:000188">
    <property type="entry name" value="Uncharacterized protein, isoform D"/>
    <property type="match status" value="1"/>
</dbReference>
<evidence type="ECO:0000259" key="11">
    <source>
        <dbReference type="PROSITE" id="PS50178"/>
    </source>
</evidence>
<dbReference type="InterPro" id="IPR035892">
    <property type="entry name" value="C2_domain_sf"/>
</dbReference>
<evidence type="ECO:0000256" key="5">
    <source>
        <dbReference type="ARBA" id="ARBA00023018"/>
    </source>
</evidence>
<dbReference type="InterPro" id="IPR013083">
    <property type="entry name" value="Znf_RING/FYVE/PHD"/>
</dbReference>
<evidence type="ECO:0000256" key="2">
    <source>
        <dbReference type="ARBA" id="ARBA00022737"/>
    </source>
</evidence>
<feature type="compositionally biased region" description="Low complexity" evidence="8">
    <location>
        <begin position="1914"/>
        <end position="1923"/>
    </location>
</feature>
<dbReference type="GO" id="GO:0050806">
    <property type="term" value="P:positive regulation of synaptic transmission"/>
    <property type="evidence" value="ECO:0007669"/>
    <property type="project" value="TreeGrafter"/>
</dbReference>
<dbReference type="PROSITE" id="PS50178">
    <property type="entry name" value="ZF_FYVE"/>
    <property type="match status" value="1"/>
</dbReference>
<feature type="compositionally biased region" description="Polar residues" evidence="8">
    <location>
        <begin position="1869"/>
        <end position="1878"/>
    </location>
</feature>
<feature type="region of interest" description="Disordered" evidence="8">
    <location>
        <begin position="249"/>
        <end position="312"/>
    </location>
</feature>
<dbReference type="InterPro" id="IPR017455">
    <property type="entry name" value="Znf_FYVE-rel"/>
</dbReference>
<feature type="compositionally biased region" description="Basic and acidic residues" evidence="8">
    <location>
        <begin position="1766"/>
        <end position="1808"/>
    </location>
</feature>
<feature type="compositionally biased region" description="Polar residues" evidence="8">
    <location>
        <begin position="187"/>
        <end position="210"/>
    </location>
</feature>
<evidence type="ECO:0000313" key="13">
    <source>
        <dbReference type="Proteomes" id="UP001107558"/>
    </source>
</evidence>
<evidence type="ECO:0000256" key="8">
    <source>
        <dbReference type="SAM" id="MobiDB-lite"/>
    </source>
</evidence>
<feature type="compositionally biased region" description="Polar residues" evidence="8">
    <location>
        <begin position="1661"/>
        <end position="1672"/>
    </location>
</feature>
<feature type="compositionally biased region" description="Low complexity" evidence="8">
    <location>
        <begin position="211"/>
        <end position="223"/>
    </location>
</feature>
<feature type="compositionally biased region" description="Polar residues" evidence="8">
    <location>
        <begin position="1680"/>
        <end position="1705"/>
    </location>
</feature>
<dbReference type="Pfam" id="PF00168">
    <property type="entry name" value="C2"/>
    <property type="match status" value="2"/>
</dbReference>
<dbReference type="Pfam" id="PF00595">
    <property type="entry name" value="PDZ"/>
    <property type="match status" value="1"/>
</dbReference>
<dbReference type="Proteomes" id="UP001107558">
    <property type="component" value="Chromosome 3"/>
</dbReference>
<evidence type="ECO:0000259" key="9">
    <source>
        <dbReference type="PROSITE" id="PS50004"/>
    </source>
</evidence>
<dbReference type="Pfam" id="PF22601">
    <property type="entry name" value="RIM2a_ZnF"/>
    <property type="match status" value="1"/>
</dbReference>
<reference evidence="12" key="1">
    <citation type="submission" date="2021-03" db="EMBL/GenBank/DDBJ databases">
        <title>Chromosome level genome of the anhydrobiotic midge Polypedilum vanderplanki.</title>
        <authorList>
            <person name="Yoshida Y."/>
            <person name="Kikawada T."/>
            <person name="Gusev O."/>
        </authorList>
    </citation>
    <scope>NUCLEOTIDE SEQUENCE</scope>
    <source>
        <strain evidence="12">NIAS01</strain>
        <tissue evidence="12">Whole body or cell culture</tissue>
    </source>
</reference>
<feature type="compositionally biased region" description="Polar residues" evidence="8">
    <location>
        <begin position="974"/>
        <end position="994"/>
    </location>
</feature>
<dbReference type="GO" id="GO:0044325">
    <property type="term" value="F:transmembrane transporter binding"/>
    <property type="evidence" value="ECO:0007669"/>
    <property type="project" value="TreeGrafter"/>
</dbReference>
<evidence type="ECO:0000256" key="1">
    <source>
        <dbReference type="ARBA" id="ARBA00022723"/>
    </source>
</evidence>
<dbReference type="GO" id="GO:0042734">
    <property type="term" value="C:presynaptic membrane"/>
    <property type="evidence" value="ECO:0007669"/>
    <property type="project" value="TreeGrafter"/>
</dbReference>
<feature type="compositionally biased region" description="Polar residues" evidence="8">
    <location>
        <begin position="298"/>
        <end position="307"/>
    </location>
</feature>
<dbReference type="GO" id="GO:0048788">
    <property type="term" value="C:cytoskeleton of presynaptic active zone"/>
    <property type="evidence" value="ECO:0007669"/>
    <property type="project" value="TreeGrafter"/>
</dbReference>
<dbReference type="GO" id="GO:0008270">
    <property type="term" value="F:zinc ion binding"/>
    <property type="evidence" value="ECO:0007669"/>
    <property type="project" value="UniProtKB-KW"/>
</dbReference>
<feature type="compositionally biased region" description="Basic and acidic residues" evidence="8">
    <location>
        <begin position="1621"/>
        <end position="1633"/>
    </location>
</feature>
<dbReference type="InterPro" id="IPR039032">
    <property type="entry name" value="Rim-like"/>
</dbReference>
<sequence>MCHFRRKQVEVESLEQSIRQRSEQQKKAGVELDATCQICLKTRFADGIGHVCHYCNIRCCARCGGKVTLRSTKVIWVCILCRKKQELLSKTGQWINKSTSPEGFIRHGGSDTRTTLLNPHDTTDKRPKLERARSAAEKENQPLQRTGSLLRRQYSQQETSTQRRASASASDSGVDDSYIQRSHLHSQHQQGITGSNVDGPYINQSPLYRNTSSSYYPTSTSYPLEDDPRYYQGEIEGLMRTHPHLVHPRQQGYISQQQQQQQQQSSYMKQQKTTQDMQHHYGMQDPYGKKRPLVSGSYLPQQRSYSSSEEDIRSTPEFEAWKYFDGSSTSKATSTSIRNYRSSSPTSSSNISGLAKAQPIASTIVAPSKLDIHQRNQYNRVNHSSHIYNNNNNNRIGSSYYHNNTLPSSHINDQSLHNADDLATYHHHQYNLASSPTKSSSSSYNNYNYNNRTSAILNQSNSGSSSYSYYSNSRYLSDSLDPYVDEQVAGDSRRFTERRKKTVRFDGQDSNEFLRWESERQESQDSTTKDSGIDTSSTFTSSEDSNRGDGPKNPVSWQVSADAQRMIGHMLLRKNIDGEDILGLKIVGGKPLSSTRKGAIIEKVKRGSIAEQEGHLRVGDEVIEWNGRSLQGKSAQEVYDVIEESRHESQIELIVSRPLSVNRKAAQTSWRQSHSPIRQTRQYLHKESFDVRDKPSVLVTSPGSPDFNYQQKLQSSVHSKRPLGRYQRRLMQSGSVDPDPNIGGRTQIKLGFESGSLQLIVTIVCAADLTYRPNGAARNPYAKIFLLPCHSDKSKRRTKTLASTNEPRWGQTFTFTGLRRADLTNRLLEITLWDYVRYDVHEFLGEVVIDLHNHPLDDEPEWYMLQPHQEEYPGAYHKSDDHHLHHHHSTGHEIDIVTPTTDHLSPPSTTSRLSDSDTSECDIDGLTTGRDGASISSLGSSSSPPPEVDLIERRSRRDMSPQGRKRVAGMVSRDYQTVSGIGGTQSNFPQSQLQRRGEPISMSHRSQSAAPSDYRSDRRGSLSPPDDRYITGTKDYPVLPLNQQQQSFTPKFQSRSATATPTGSPKKRQLPKVPQISRNPAIRDRLMQDFEERSMGRRHRGVRPAHHIPQYRSTAAGGWERHYSGLSDSDLTNAETRLRPRASLSPDKDFGDFGDSDMESVVSVTSSAFSTQSERPRGSKGLRNVYKRRSLQRSLPNSWFRDEIFTERESEFLKSINMDESIPQSSAVISNIPINIPNALKSVYRSSSLVSSSLPERYNKRFSSYDFPMHSASSSSQQRKALIGHSLNDLRNRFRSRSSEPNLINNYEIPTNQTQTIVISNQSGNKSNQIILKSSFSDQNLTTNINADKMKFNCSVKYSDKEPQIAVIQPLPFPIEGPSPFYECNDVSIISSSSSSSRSVRRRLPKTPNITRNTQSLYLPSFPRIPSMDLDNSPISPRFGKSLSADAPTNEINENLCDLSQDYLKSDNEEGNELRRSYSLIADEQIIDVEYDSDTGWMTKNVRKSPFKKIDTPPIIESKPRERSYSRENLKLDLKFENKPKTPVESIGSIINDVRTQLLLSESDDKKIDLSSLKVELEGKVVSPKILLTEKYISEKTIDFENKITLNDEASASNESPNVFEKCRSRTLSDDTSKTVSENDDDDEEVFEDVFATPHKRERNASFSGKTKANLSNKHERSSSLENVPTKSNIRKNSSGKSTRNSSVSINENPEYFEYTIPTKSTKSSKIASSHAIAKLNTKPKRGSLKKSSTSKSPKKHTASTSSRSSDYERGRSRNVEGSHRESFKKNDRTNERSSEQDASDREHKDGNLNRSLSNTDTNIEDRIDGSLSDTAVGLTGLDSRRGKQMDQRSPKSETSTQDRYGAGGMGKKSNSTSQLSATGRKRRMGFGKKGKNSFTIHRSEEVLPGEMRGGLSRGSSASSDGEGSADGGDRWSPSLRMVVGEGGQLSEFIDGLGPGQLVGRQVLGAPALGDIQLSLCYQKGFLEVEVIRARGLQARSGSKVLPAPYVKVYLVSGKKCIAKAKTTAARKTLDPLYQQMLAFREPFQGCVLQVTVWGDYGRIEGKKVFMGVAQIMLDNLNLSHIVIGWYKLFGTTSLVPSHSNIGLGSRRSSIASLDSLKL</sequence>
<dbReference type="GO" id="GO:0031267">
    <property type="term" value="F:small GTPase binding"/>
    <property type="evidence" value="ECO:0007669"/>
    <property type="project" value="InterPro"/>
</dbReference>
<feature type="compositionally biased region" description="Basic and acidic residues" evidence="8">
    <location>
        <begin position="121"/>
        <end position="140"/>
    </location>
</feature>
<comment type="caution">
    <text evidence="12">The sequence shown here is derived from an EMBL/GenBank/DDBJ whole genome shotgun (WGS) entry which is preliminary data.</text>
</comment>
<dbReference type="EMBL" id="JADBJN010000003">
    <property type="protein sequence ID" value="KAG5672486.1"/>
    <property type="molecule type" value="Genomic_DNA"/>
</dbReference>
<accession>A0A9J6BT41</accession>
<evidence type="ECO:0000256" key="6">
    <source>
        <dbReference type="ARBA" id="ARBA00034103"/>
    </source>
</evidence>
<dbReference type="PANTHER" id="PTHR12157">
    <property type="entry name" value="REGULATING SYNAPTIC MEMBRANE EXOCYTOSIS PROTEIN"/>
    <property type="match status" value="1"/>
</dbReference>
<dbReference type="OrthoDB" id="420032at2759"/>
<dbReference type="CDD" id="cd04031">
    <property type="entry name" value="C2A_RIM1alpha"/>
    <property type="match status" value="1"/>
</dbReference>
<evidence type="ECO:0000259" key="10">
    <source>
        <dbReference type="PROSITE" id="PS50106"/>
    </source>
</evidence>
<organism evidence="12 13">
    <name type="scientific">Polypedilum vanderplanki</name>
    <name type="common">Sleeping chironomid midge</name>
    <dbReference type="NCBI Taxonomy" id="319348"/>
    <lineage>
        <taxon>Eukaryota</taxon>
        <taxon>Metazoa</taxon>
        <taxon>Ecdysozoa</taxon>
        <taxon>Arthropoda</taxon>
        <taxon>Hexapoda</taxon>
        <taxon>Insecta</taxon>
        <taxon>Pterygota</taxon>
        <taxon>Neoptera</taxon>
        <taxon>Endopterygota</taxon>
        <taxon>Diptera</taxon>
        <taxon>Nematocera</taxon>
        <taxon>Chironomoidea</taxon>
        <taxon>Chironomidae</taxon>
        <taxon>Chironominae</taxon>
        <taxon>Polypedilum</taxon>
        <taxon>Polypedilum</taxon>
    </lineage>
</organism>
<feature type="region of interest" description="Disordered" evidence="8">
    <location>
        <begin position="1047"/>
        <end position="1073"/>
    </location>
</feature>
<dbReference type="GO" id="GO:0042391">
    <property type="term" value="P:regulation of membrane potential"/>
    <property type="evidence" value="ECO:0007669"/>
    <property type="project" value="TreeGrafter"/>
</dbReference>
<feature type="domain" description="PDZ" evidence="10">
    <location>
        <begin position="569"/>
        <end position="657"/>
    </location>
</feature>
<dbReference type="CDD" id="cd04028">
    <property type="entry name" value="C2B_RIM1alpha"/>
    <property type="match status" value="1"/>
</dbReference>
<keyword evidence="4" id="KW-0862">Zinc</keyword>
<feature type="region of interest" description="Disordered" evidence="8">
    <location>
        <begin position="512"/>
        <end position="556"/>
    </location>
</feature>
<dbReference type="PROSITE" id="PS50106">
    <property type="entry name" value="PDZ"/>
    <property type="match status" value="1"/>
</dbReference>
<feature type="compositionally biased region" description="Acidic residues" evidence="8">
    <location>
        <begin position="1638"/>
        <end position="1648"/>
    </location>
</feature>
<feature type="compositionally biased region" description="Basic and acidic residues" evidence="8">
    <location>
        <begin position="950"/>
        <end position="959"/>
    </location>
</feature>
<feature type="domain" description="FYVE-type" evidence="11">
    <location>
        <begin position="36"/>
        <end position="86"/>
    </location>
</feature>
<keyword evidence="2" id="KW-0677">Repeat</keyword>
<feature type="region of interest" description="Disordered" evidence="8">
    <location>
        <begin position="1611"/>
        <end position="1705"/>
    </location>
</feature>
<feature type="compositionally biased region" description="Polar residues" evidence="8">
    <location>
        <begin position="1809"/>
        <end position="1818"/>
    </location>
</feature>
<proteinExistence type="predicted"/>
<dbReference type="CDD" id="cd06714">
    <property type="entry name" value="PDZ_RIM-like"/>
    <property type="match status" value="1"/>
</dbReference>
<feature type="region of interest" description="Disordered" evidence="8">
    <location>
        <begin position="1720"/>
        <end position="1935"/>
    </location>
</feature>
<feature type="compositionally biased region" description="Low complexity" evidence="8">
    <location>
        <begin position="1720"/>
        <end position="1735"/>
    </location>
</feature>
<feature type="region of interest" description="Disordered" evidence="8">
    <location>
        <begin position="897"/>
        <end position="1034"/>
    </location>
</feature>
<gene>
    <name evidence="12" type="ORF">PVAND_002613</name>
</gene>
<feature type="compositionally biased region" description="Basic residues" evidence="8">
    <location>
        <begin position="1880"/>
        <end position="1892"/>
    </location>
</feature>
<dbReference type="Gene3D" id="2.60.40.150">
    <property type="entry name" value="C2 domain"/>
    <property type="match status" value="2"/>
</dbReference>
<dbReference type="GO" id="GO:0048167">
    <property type="term" value="P:regulation of synaptic plasticity"/>
    <property type="evidence" value="ECO:0007669"/>
    <property type="project" value="TreeGrafter"/>
</dbReference>
<feature type="domain" description="C2" evidence="9">
    <location>
        <begin position="736"/>
        <end position="863"/>
    </location>
</feature>
<dbReference type="SUPFAM" id="SSF57903">
    <property type="entry name" value="FYVE/PHD zinc finger"/>
    <property type="match status" value="1"/>
</dbReference>
<feature type="region of interest" description="Disordered" evidence="8">
    <location>
        <begin position="327"/>
        <end position="352"/>
    </location>
</feature>
<dbReference type="InterPro" id="IPR000008">
    <property type="entry name" value="C2_dom"/>
</dbReference>
<keyword evidence="1" id="KW-0479">Metal-binding</keyword>
<feature type="region of interest" description="Disordered" evidence="8">
    <location>
        <begin position="99"/>
        <end position="228"/>
    </location>
</feature>
<keyword evidence="13" id="KW-1185">Reference proteome</keyword>
<comment type="subcellular location">
    <subcellularLocation>
        <location evidence="6">Synapse</location>
    </subcellularLocation>
</comment>
<dbReference type="SMART" id="SM00228">
    <property type="entry name" value="PDZ"/>
    <property type="match status" value="1"/>
</dbReference>
<dbReference type="InterPro" id="IPR011011">
    <property type="entry name" value="Znf_FYVE_PHD"/>
</dbReference>
<dbReference type="GO" id="GO:0048791">
    <property type="term" value="P:calcium ion-regulated exocytosis of neurotransmitter"/>
    <property type="evidence" value="ECO:0007669"/>
    <property type="project" value="TreeGrafter"/>
</dbReference>
<evidence type="ECO:0000256" key="3">
    <source>
        <dbReference type="ARBA" id="ARBA00022771"/>
    </source>
</evidence>
<dbReference type="SMART" id="SM00239">
    <property type="entry name" value="C2"/>
    <property type="match status" value="2"/>
</dbReference>
<feature type="compositionally biased region" description="Polar residues" evidence="8">
    <location>
        <begin position="1047"/>
        <end position="1063"/>
    </location>
</feature>
<feature type="compositionally biased region" description="Polar residues" evidence="8">
    <location>
        <begin position="141"/>
        <end position="164"/>
    </location>
</feature>
<feature type="domain" description="C2" evidence="9">
    <location>
        <begin position="1968"/>
        <end position="2087"/>
    </location>
</feature>
<feature type="compositionally biased region" description="Low complexity" evidence="8">
    <location>
        <begin position="165"/>
        <end position="177"/>
    </location>
</feature>
<dbReference type="FunFam" id="2.60.40.150:FF:000003">
    <property type="entry name" value="Regulating synaptic membrane exocytosis protein 2"/>
    <property type="match status" value="1"/>
</dbReference>
<dbReference type="SUPFAM" id="SSF49562">
    <property type="entry name" value="C2 domain (Calcium/lipid-binding domain, CaLB)"/>
    <property type="match status" value="2"/>
</dbReference>
<dbReference type="InterPro" id="IPR036034">
    <property type="entry name" value="PDZ_sf"/>
</dbReference>
<evidence type="ECO:0000256" key="7">
    <source>
        <dbReference type="PROSITE-ProRule" id="PRU00091"/>
    </source>
</evidence>
<dbReference type="InterPro" id="IPR001478">
    <property type="entry name" value="PDZ"/>
</dbReference>
<protein>
    <submittedName>
        <fullName evidence="12">Uncharacterized protein</fullName>
    </submittedName>
</protein>
<name>A0A9J6BT41_POLVA</name>
<feature type="compositionally biased region" description="Low complexity" evidence="8">
    <location>
        <begin position="250"/>
        <end position="275"/>
    </location>
</feature>
<dbReference type="Gene3D" id="3.30.40.10">
    <property type="entry name" value="Zinc/RING finger domain, C3HC4 (zinc finger)"/>
    <property type="match status" value="1"/>
</dbReference>
<feature type="compositionally biased region" description="Basic and acidic residues" evidence="8">
    <location>
        <begin position="1014"/>
        <end position="1029"/>
    </location>
</feature>
<evidence type="ECO:0000313" key="12">
    <source>
        <dbReference type="EMBL" id="KAG5672486.1"/>
    </source>
</evidence>
<evidence type="ECO:0000256" key="4">
    <source>
        <dbReference type="ARBA" id="ARBA00022833"/>
    </source>
</evidence>
<feature type="compositionally biased region" description="Basic and acidic residues" evidence="8">
    <location>
        <begin position="1839"/>
        <end position="1852"/>
    </location>
</feature>
<keyword evidence="5" id="KW-0770">Synapse</keyword>
<dbReference type="SUPFAM" id="SSF50156">
    <property type="entry name" value="PDZ domain-like"/>
    <property type="match status" value="1"/>
</dbReference>
<dbReference type="PROSITE" id="PS50004">
    <property type="entry name" value="C2"/>
    <property type="match status" value="2"/>
</dbReference>
<dbReference type="Gene3D" id="2.30.42.10">
    <property type="match status" value="1"/>
</dbReference>
<feature type="compositionally biased region" description="Low complexity" evidence="8">
    <location>
        <begin position="336"/>
        <end position="352"/>
    </location>
</feature>
<keyword evidence="3 7" id="KW-0863">Zinc-finger</keyword>
<dbReference type="InterPro" id="IPR054386">
    <property type="entry name" value="RIM_Znf"/>
</dbReference>